<evidence type="ECO:0000313" key="1">
    <source>
        <dbReference type="EMBL" id="MBK1666577.1"/>
    </source>
</evidence>
<protein>
    <submittedName>
        <fullName evidence="1">Uncharacterized protein</fullName>
    </submittedName>
</protein>
<sequence length="74" mass="8020">MTDGTKILIGLCLVAAAIVWHLHSEAFTARCEALWSSGQMLATAKMREIQSGTDLSTLRPFELTYGVTFDGCAL</sequence>
<comment type="caution">
    <text evidence="1">The sequence shown here is derived from an EMBL/GenBank/DDBJ whole genome shotgun (WGS) entry which is preliminary data.</text>
</comment>
<gene>
    <name evidence="1" type="ORF">CKO28_00785</name>
</gene>
<evidence type="ECO:0000313" key="2">
    <source>
        <dbReference type="Proteomes" id="UP001296873"/>
    </source>
</evidence>
<dbReference type="Proteomes" id="UP001296873">
    <property type="component" value="Unassembled WGS sequence"/>
</dbReference>
<dbReference type="EMBL" id="NRRL01000001">
    <property type="protein sequence ID" value="MBK1666577.1"/>
    <property type="molecule type" value="Genomic_DNA"/>
</dbReference>
<proteinExistence type="predicted"/>
<dbReference type="RefSeq" id="WP_200338626.1">
    <property type="nucleotide sequence ID" value="NZ_NRRL01000001.1"/>
</dbReference>
<keyword evidence="2" id="KW-1185">Reference proteome</keyword>
<name>A0ABS1D9D2_9PROT</name>
<accession>A0ABS1D9D2</accession>
<organism evidence="1 2">
    <name type="scientific">Rhodovibrio sodomensis</name>
    <dbReference type="NCBI Taxonomy" id="1088"/>
    <lineage>
        <taxon>Bacteria</taxon>
        <taxon>Pseudomonadati</taxon>
        <taxon>Pseudomonadota</taxon>
        <taxon>Alphaproteobacteria</taxon>
        <taxon>Rhodospirillales</taxon>
        <taxon>Rhodovibrionaceae</taxon>
        <taxon>Rhodovibrio</taxon>
    </lineage>
</organism>
<reference evidence="1 2" key="1">
    <citation type="journal article" date="2020" name="Microorganisms">
        <title>Osmotic Adaptation and Compatible Solute Biosynthesis of Phototrophic Bacteria as Revealed from Genome Analyses.</title>
        <authorList>
            <person name="Imhoff J.F."/>
            <person name="Rahn T."/>
            <person name="Kunzel S."/>
            <person name="Keller A."/>
            <person name="Neulinger S.C."/>
        </authorList>
    </citation>
    <scope>NUCLEOTIDE SEQUENCE [LARGE SCALE GENOMIC DNA]</scope>
    <source>
        <strain evidence="1 2">DSM 9895</strain>
    </source>
</reference>